<feature type="compositionally biased region" description="Basic and acidic residues" evidence="5">
    <location>
        <begin position="175"/>
        <end position="201"/>
    </location>
</feature>
<feature type="region of interest" description="Disordered" evidence="5">
    <location>
        <begin position="574"/>
        <end position="897"/>
    </location>
</feature>
<feature type="compositionally biased region" description="Basic and acidic residues" evidence="5">
    <location>
        <begin position="866"/>
        <end position="897"/>
    </location>
</feature>
<feature type="compositionally biased region" description="Low complexity" evidence="5">
    <location>
        <begin position="840"/>
        <end position="855"/>
    </location>
</feature>
<feature type="compositionally biased region" description="Low complexity" evidence="5">
    <location>
        <begin position="711"/>
        <end position="773"/>
    </location>
</feature>
<feature type="zinc finger region" description="C3H1-type" evidence="4">
    <location>
        <begin position="15"/>
        <end position="43"/>
    </location>
</feature>
<keyword evidence="2 4" id="KW-0863">Zinc-finger</keyword>
<proteinExistence type="predicted"/>
<dbReference type="SUPFAM" id="SSF90229">
    <property type="entry name" value="CCCH zinc finger"/>
    <property type="match status" value="3"/>
</dbReference>
<evidence type="ECO:0000256" key="3">
    <source>
        <dbReference type="ARBA" id="ARBA00022833"/>
    </source>
</evidence>
<feature type="region of interest" description="Disordered" evidence="5">
    <location>
        <begin position="385"/>
        <end position="455"/>
    </location>
</feature>
<sequence length="921" mass="98044">MRPKGSGGAECLDQFFRTKLCPHVMAKKPCPRESKCFYAHSQAELRLMPDLFKTKLCKVFADSLTCENGENCIYAHGREELRSTSDYYKTSMCRHWASGKCTLGEDCRHAHGEEEIRMRKGRLTAAGAPMTAAERRAFNKERKGAVILGPGMASVWSVQAPPLKGPGAGASRQQQKKEKESPPSHEKDSENDTRNKNKEQTDGQTPQRPKHVDTHVQTGPRFPPFLPPQHQGFPGHPHSNHFPSPHVPPHAPHEFPYPHGPFDHAASFNDPSIPFNFDAYPGSFAPHPFAQPGPHPDMIPMHPPAFPHPPNGSMPFPPINPIHLGGGDGMQPPPMQADPSAPSCRGIGANRPPWAAAAAGSGTRFGPFSGTASTMAAESDEILEEGGHWQKNKKKGEERLTKSGSSSSMNSTKAGGPFPGTKNGARAGRGIGPFQFEGGPGMPDPRSGIGPWPRGPGMVPDGFGMDPNFGFDAPQPFPVPAPHMPPHMQGMIPEELCGIPPADPFHPFHMQAGMHPPSMAAQSFFPPNPPPGGPAECLGGGPNFFSPAAAGGYGYSPPAAAGVDFEYGPHRGCDFPHPNNPHPPYTPQTYKFGPDGTPWCPPQTQQKGVQQQQGSSRGTSRLGKGGVVLAPRSSPPDAKKDVKKEEGSAEKGAERDGECPASGVMKKGKEGKASYTPVQTFKWRETEKSKNKGKGEETEKAEKKENESKSNEQTAANTPASASSPPMSEKTTRTTTAAAVAAATEAAMGDVATAAAEERATAAASSSSPTGSTDGEEGRKEPPPTPPVELDRFPSLSASMAVKSSVQRETGGRSGDETAPESEKETDTSSRDITEEGQHAGASVSSVSAPASKAPTSRSVSGGGEEGCRVDSDEKLYNGDREEEVAEKGNGEMKPADKLHERLASVKLEELLEAQPDQYEE</sequence>
<dbReference type="GO" id="GO:0008270">
    <property type="term" value="F:zinc ion binding"/>
    <property type="evidence" value="ECO:0007669"/>
    <property type="project" value="UniProtKB-KW"/>
</dbReference>
<protein>
    <recommendedName>
        <fullName evidence="6">C3H1-type domain-containing protein</fullName>
    </recommendedName>
</protein>
<feature type="compositionally biased region" description="Polar residues" evidence="5">
    <location>
        <begin position="796"/>
        <end position="808"/>
    </location>
</feature>
<dbReference type="AlphaFoldDB" id="A0A0G4F4N0"/>
<keyword evidence="3 4" id="KW-0862">Zinc</keyword>
<name>A0A0G4F4N0_9ALVE</name>
<feature type="domain" description="C3H1-type" evidence="6">
    <location>
        <begin position="51"/>
        <end position="79"/>
    </location>
</feature>
<feature type="zinc finger region" description="C3H1-type" evidence="4">
    <location>
        <begin position="87"/>
        <end position="114"/>
    </location>
</feature>
<feature type="compositionally biased region" description="Basic and acidic residues" evidence="5">
    <location>
        <begin position="810"/>
        <end position="838"/>
    </location>
</feature>
<accession>A0A0G4F4N0</accession>
<evidence type="ECO:0000256" key="2">
    <source>
        <dbReference type="ARBA" id="ARBA00022771"/>
    </source>
</evidence>
<feature type="region of interest" description="Disordered" evidence="5">
    <location>
        <begin position="158"/>
        <end position="253"/>
    </location>
</feature>
<dbReference type="Gene3D" id="4.10.1000.10">
    <property type="entry name" value="Zinc finger, CCCH-type"/>
    <property type="match status" value="3"/>
</dbReference>
<evidence type="ECO:0000256" key="1">
    <source>
        <dbReference type="ARBA" id="ARBA00022723"/>
    </source>
</evidence>
<reference evidence="7" key="1">
    <citation type="submission" date="2014-11" db="EMBL/GenBank/DDBJ databases">
        <authorList>
            <person name="Otto D Thomas"/>
            <person name="Naeem Raeece"/>
        </authorList>
    </citation>
    <scope>NUCLEOTIDE SEQUENCE</scope>
</reference>
<dbReference type="InterPro" id="IPR036855">
    <property type="entry name" value="Znf_CCCH_sf"/>
</dbReference>
<feature type="compositionally biased region" description="Basic and acidic residues" evidence="5">
    <location>
        <begin position="682"/>
        <end position="710"/>
    </location>
</feature>
<feature type="compositionally biased region" description="Low complexity" evidence="5">
    <location>
        <begin position="603"/>
        <end position="621"/>
    </location>
</feature>
<dbReference type="PROSITE" id="PS50103">
    <property type="entry name" value="ZF_C3H1"/>
    <property type="match status" value="3"/>
</dbReference>
<evidence type="ECO:0000259" key="6">
    <source>
        <dbReference type="PROSITE" id="PS50103"/>
    </source>
</evidence>
<feature type="domain" description="C3H1-type" evidence="6">
    <location>
        <begin position="87"/>
        <end position="114"/>
    </location>
</feature>
<dbReference type="VEuPathDB" id="CryptoDB:Cvel_2738"/>
<dbReference type="InterPro" id="IPR000571">
    <property type="entry name" value="Znf_CCCH"/>
</dbReference>
<evidence type="ECO:0000256" key="4">
    <source>
        <dbReference type="PROSITE-ProRule" id="PRU00723"/>
    </source>
</evidence>
<feature type="zinc finger region" description="C3H1-type" evidence="4">
    <location>
        <begin position="51"/>
        <end position="79"/>
    </location>
</feature>
<keyword evidence="1 4" id="KW-0479">Metal-binding</keyword>
<feature type="domain" description="C3H1-type" evidence="6">
    <location>
        <begin position="15"/>
        <end position="43"/>
    </location>
</feature>
<evidence type="ECO:0000313" key="7">
    <source>
        <dbReference type="EMBL" id="CEM06882.1"/>
    </source>
</evidence>
<dbReference type="SMART" id="SM00356">
    <property type="entry name" value="ZnF_C3H1"/>
    <property type="match status" value="3"/>
</dbReference>
<gene>
    <name evidence="7" type="ORF">Cvel_2738</name>
</gene>
<evidence type="ECO:0000256" key="5">
    <source>
        <dbReference type="SAM" id="MobiDB-lite"/>
    </source>
</evidence>
<feature type="compositionally biased region" description="Low complexity" evidence="5">
    <location>
        <begin position="228"/>
        <end position="237"/>
    </location>
</feature>
<dbReference type="EMBL" id="CDMZ01000110">
    <property type="protein sequence ID" value="CEM06882.1"/>
    <property type="molecule type" value="Genomic_DNA"/>
</dbReference>
<organism evidence="7">
    <name type="scientific">Chromera velia CCMP2878</name>
    <dbReference type="NCBI Taxonomy" id="1169474"/>
    <lineage>
        <taxon>Eukaryota</taxon>
        <taxon>Sar</taxon>
        <taxon>Alveolata</taxon>
        <taxon>Colpodellida</taxon>
        <taxon>Chromeraceae</taxon>
        <taxon>Chromera</taxon>
    </lineage>
</organism>
<feature type="compositionally biased region" description="Basic and acidic residues" evidence="5">
    <location>
        <begin position="637"/>
        <end position="658"/>
    </location>
</feature>